<dbReference type="Proteomes" id="UP000199398">
    <property type="component" value="Unassembled WGS sequence"/>
</dbReference>
<evidence type="ECO:0000256" key="1">
    <source>
        <dbReference type="SAM" id="MobiDB-lite"/>
    </source>
</evidence>
<sequence length="73" mass="7800">MTGRHGPHSRGSTASAANRTPEDGAPVIMLTSVAEEDRLREKVEDDPSQPELLMTARDACHRFDPPGCTGDPG</sequence>
<protein>
    <submittedName>
        <fullName evidence="2">Uncharacterized protein</fullName>
    </submittedName>
</protein>
<evidence type="ECO:0000313" key="2">
    <source>
        <dbReference type="EMBL" id="SFN69326.1"/>
    </source>
</evidence>
<accession>A0A1I5B3M8</accession>
<dbReference type="RefSeq" id="WP_093153767.1">
    <property type="nucleotide sequence ID" value="NZ_FOUP01000006.1"/>
</dbReference>
<proteinExistence type="predicted"/>
<dbReference type="STRING" id="455193.SAMN05421805_106104"/>
<organism evidence="2 3">
    <name type="scientific">Saccharopolyspora antimicrobica</name>
    <dbReference type="NCBI Taxonomy" id="455193"/>
    <lineage>
        <taxon>Bacteria</taxon>
        <taxon>Bacillati</taxon>
        <taxon>Actinomycetota</taxon>
        <taxon>Actinomycetes</taxon>
        <taxon>Pseudonocardiales</taxon>
        <taxon>Pseudonocardiaceae</taxon>
        <taxon>Saccharopolyspora</taxon>
    </lineage>
</organism>
<reference evidence="2 3" key="1">
    <citation type="submission" date="2016-10" db="EMBL/GenBank/DDBJ databases">
        <authorList>
            <person name="de Groot N.N."/>
        </authorList>
    </citation>
    <scope>NUCLEOTIDE SEQUENCE [LARGE SCALE GENOMIC DNA]</scope>
    <source>
        <strain evidence="2 3">CPCC 201259</strain>
    </source>
</reference>
<feature type="region of interest" description="Disordered" evidence="1">
    <location>
        <begin position="1"/>
        <end position="26"/>
    </location>
</feature>
<dbReference type="AlphaFoldDB" id="A0A1I5B3M8"/>
<gene>
    <name evidence="2" type="ORF">SAMN05421805_106104</name>
</gene>
<name>A0A1I5B3M8_9PSEU</name>
<evidence type="ECO:0000313" key="3">
    <source>
        <dbReference type="Proteomes" id="UP000199398"/>
    </source>
</evidence>
<dbReference type="EMBL" id="FOUP01000006">
    <property type="protein sequence ID" value="SFN69326.1"/>
    <property type="molecule type" value="Genomic_DNA"/>
</dbReference>